<dbReference type="EMBL" id="MN739352">
    <property type="protein sequence ID" value="QHT00098.1"/>
    <property type="molecule type" value="Genomic_DNA"/>
</dbReference>
<reference evidence="1" key="1">
    <citation type="journal article" date="2020" name="Nature">
        <title>Giant virus diversity and host interactions through global metagenomics.</title>
        <authorList>
            <person name="Schulz F."/>
            <person name="Roux S."/>
            <person name="Paez-Espino D."/>
            <person name="Jungbluth S."/>
            <person name="Walsh D.A."/>
            <person name="Denef V.J."/>
            <person name="McMahon K.D."/>
            <person name="Konstantinidis K.T."/>
            <person name="Eloe-Fadrosh E.A."/>
            <person name="Kyrpides N.C."/>
            <person name="Woyke T."/>
        </authorList>
    </citation>
    <scope>NUCLEOTIDE SEQUENCE</scope>
    <source>
        <strain evidence="1">GVMAG-M-3300020192-26</strain>
    </source>
</reference>
<protein>
    <submittedName>
        <fullName evidence="1">Uncharacterized protein</fullName>
    </submittedName>
</protein>
<proteinExistence type="predicted"/>
<dbReference type="AlphaFoldDB" id="A0A6C0C689"/>
<accession>A0A6C0C689</accession>
<evidence type="ECO:0000313" key="1">
    <source>
        <dbReference type="EMBL" id="QHT00098.1"/>
    </source>
</evidence>
<name>A0A6C0C689_9ZZZZ</name>
<sequence length="286" mass="33754">MSNLNEYFYGTQNAYFDDPKFISSDAKYHENKLKYVRTVEESYDCLNKVFYTFPKLDNKNQVYKQIRICSETRLDNMQYSLDSCGSTIDYVYSPILGILRRIYKIEDKTVIPFYFCSENNYLPYSEYRCLIQNYDSNIEGTMTIFVDIYEYDDANSQNESLNYLSKGIQFTGEEPISDCVEKVRLNFNHLITHIFVNHADNINKLTLFFRKRLSEPEKYLEIDLSNLTIINNHIIVPIDNINFTTCDNIVLSLSFNNKTNGKLFIYGLYLQAVRYENERLGLQFSK</sequence>
<organism evidence="1">
    <name type="scientific">viral metagenome</name>
    <dbReference type="NCBI Taxonomy" id="1070528"/>
    <lineage>
        <taxon>unclassified sequences</taxon>
        <taxon>metagenomes</taxon>
        <taxon>organismal metagenomes</taxon>
    </lineage>
</organism>